<dbReference type="SUPFAM" id="SSF53955">
    <property type="entry name" value="Lysozyme-like"/>
    <property type="match status" value="1"/>
</dbReference>
<dbReference type="Gene3D" id="1.10.530.10">
    <property type="match status" value="1"/>
</dbReference>
<name>A0ABT3NN83_9GAMM</name>
<dbReference type="EMBL" id="JAPEQW010000043">
    <property type="protein sequence ID" value="MCW8041017.1"/>
    <property type="molecule type" value="Genomic_DNA"/>
</dbReference>
<feature type="coiled-coil region" evidence="1">
    <location>
        <begin position="657"/>
        <end position="685"/>
    </location>
</feature>
<keyword evidence="5" id="KW-1185">Reference proteome</keyword>
<sequence length="1311" mass="142172">MAQESVLRIVIDSRNAERNAHALANELESIGKKGDFATKSMDSMSVATRQLAGYMAGIVTISAAINKIDTYTGINNKLKLVTNSQEELNQAMQDTFAIAQRSASSWGAVNDVYSKYMSNAKTLNLTQEQTARLTEITSKAVAISGSTTESAAGALFQYGQALDGNILRGEEYNALVDGAGGLLSAMAKGLGITRGELRQMMLDGKLTGEVITKALLKAGDSVDELFNKTDVTIGQSLTVLSDSVTKFTGEAASGSGAATVLAGSIKVLAENLDLVANIAVVGGVAMLTKTVLAQTVAIQGSIAASAQRRAADIAALQSQVQLSAIEVQRTRQIAAQAISEVGLARQELNSATTRQARAAATMRLTQAEIALAIAQKQTKAATVEQIAAENALNASRAIGSRMLALVGGPIGAITLGVTALAAGYMYLQDRTAEANAKLEEQGKIAEKTDEELKKLSGNDKISAVNDLTAAFNSQNTELAKSKESVDAVLFAIRAASVENEKARKVTEDARNGVISYDEAIKRLNQMDIPTDLYDQLKKQVFQYNENAEKAGESQRALAALGKVVQLAGNLFQNSAVQVAKNTNELNKNESAAEKAAKAQAEFKKSLFDREFNAGLTKAMLDQGYNAEQINLISEYALKLQKEGKSITVEQVQYLLKINSIEEQNKKVIESRNAAEKERTKELEKQQKVLTASSKVQANAAKYNFTGLESKYGLPSGTLSAIHAIETGNTGKSNQVNGQTGATGGFQFLAGTAKQYGVKDRTDLAQSAEGAAKYMSYLLKLFKGDLEKAVRAYHAGEGNVQKGKNIGKYNNDYWQKFKGYTAGTNGFTAGDVGSKDWEKLLEEAAKMAEQQAELRKNLELNVASEVTRIRSKLADDLQEIDKAGYSPERAKEIKAEYQSRADNEIAIAEYALKTKLDDYSSFKKTEDELLKDSFDQKKFYAARDIELSKDQRDQAIKYLDEQYLHELGLIKLAKEQRIFQAEQAMYSEMDAIRMRYELEREEIAKTAGISSDEKVRRLSASQFNQKQDESDLTKSLMRDYMGVMGFEENPLIQQFEVLQKARENDLINEEEYQNAKLQLQAKSTASYMEGMFGGFAELVDENSKTYAVLFAAQKAFAVAQAMLNIPQAYSKAYDAVVGTPYIGPYIAPAIGAAAAALQVAQAASIKNVSMGSYATGGFTGIGGKFDPAGIVHKGEVVWSQEDIKRWGGVNVVEAMRTSQPPKGYSDGGLVTPKDTYRVGMGTVDAIERGANVQAERQAQANVSAQAASPQPIESNVRVGIFDDRDDMMNQMYGREGEKVVMYHLKRNGMLKA</sequence>
<gene>
    <name evidence="4" type="ORF">OKC24_17975</name>
</gene>
<evidence type="ECO:0000259" key="2">
    <source>
        <dbReference type="Pfam" id="PF01464"/>
    </source>
</evidence>
<evidence type="ECO:0000313" key="5">
    <source>
        <dbReference type="Proteomes" id="UP001209682"/>
    </source>
</evidence>
<feature type="domain" description="Transglycosylase SLT" evidence="2">
    <location>
        <begin position="708"/>
        <end position="804"/>
    </location>
</feature>
<feature type="domain" description="Tape measure protein N-terminal" evidence="3">
    <location>
        <begin position="63"/>
        <end position="251"/>
    </location>
</feature>
<dbReference type="InterPro" id="IPR013491">
    <property type="entry name" value="Tape_meas_N"/>
</dbReference>
<comment type="caution">
    <text evidence="4">The sequence shown here is derived from an EMBL/GenBank/DDBJ whole genome shotgun (WGS) entry which is preliminary data.</text>
</comment>
<dbReference type="Pfam" id="PF01464">
    <property type="entry name" value="SLT"/>
    <property type="match status" value="1"/>
</dbReference>
<evidence type="ECO:0000313" key="4">
    <source>
        <dbReference type="EMBL" id="MCW8041017.1"/>
    </source>
</evidence>
<evidence type="ECO:0000256" key="1">
    <source>
        <dbReference type="SAM" id="Coils"/>
    </source>
</evidence>
<evidence type="ECO:0000259" key="3">
    <source>
        <dbReference type="Pfam" id="PF20155"/>
    </source>
</evidence>
<organism evidence="4 5">
    <name type="scientific">Acinetobacter entericus</name>
    <dbReference type="NCBI Taxonomy" id="2989714"/>
    <lineage>
        <taxon>Bacteria</taxon>
        <taxon>Pseudomonadati</taxon>
        <taxon>Pseudomonadota</taxon>
        <taxon>Gammaproteobacteria</taxon>
        <taxon>Moraxellales</taxon>
        <taxon>Moraxellaceae</taxon>
        <taxon>Acinetobacter</taxon>
    </lineage>
</organism>
<protein>
    <submittedName>
        <fullName evidence="4">Tape measure protein</fullName>
    </submittedName>
</protein>
<reference evidence="4 5" key="1">
    <citation type="submission" date="2022-11" db="EMBL/GenBank/DDBJ databases">
        <title>Acinetobacter entericus sp. nov., isolated from the gut of the plastic-eating larvae of the Coleoptera insect Zophobas atratus.</title>
        <authorList>
            <person name="Dong X."/>
            <person name="Yang Y."/>
        </authorList>
    </citation>
    <scope>NUCLEOTIDE SEQUENCE [LARGE SCALE GENOMIC DNA]</scope>
    <source>
        <strain evidence="4 5">BIT-DXN8</strain>
    </source>
</reference>
<accession>A0ABT3NN83</accession>
<proteinExistence type="predicted"/>
<dbReference type="InterPro" id="IPR023346">
    <property type="entry name" value="Lysozyme-like_dom_sf"/>
</dbReference>
<dbReference type="CDD" id="cd00254">
    <property type="entry name" value="LT-like"/>
    <property type="match status" value="1"/>
</dbReference>
<dbReference type="Proteomes" id="UP001209682">
    <property type="component" value="Unassembled WGS sequence"/>
</dbReference>
<dbReference type="RefSeq" id="WP_265466100.1">
    <property type="nucleotide sequence ID" value="NZ_JAPEQW010000043.1"/>
</dbReference>
<dbReference type="InterPro" id="IPR008258">
    <property type="entry name" value="Transglycosylase_SLT_dom_1"/>
</dbReference>
<dbReference type="Pfam" id="PF20155">
    <property type="entry name" value="TMP_3"/>
    <property type="match status" value="1"/>
</dbReference>
<keyword evidence="1" id="KW-0175">Coiled coil</keyword>
<dbReference type="NCBIfam" id="TIGR02675">
    <property type="entry name" value="tape_meas_nterm"/>
    <property type="match status" value="1"/>
</dbReference>